<evidence type="ECO:0000256" key="9">
    <source>
        <dbReference type="ARBA" id="ARBA00023136"/>
    </source>
</evidence>
<evidence type="ECO:0000259" key="11">
    <source>
        <dbReference type="PROSITE" id="PS51002"/>
    </source>
</evidence>
<accession>A0A2H5Y6E1</accession>
<dbReference type="Pfam" id="PF00032">
    <property type="entry name" value="Cytochrom_B_C"/>
    <property type="match status" value="1"/>
</dbReference>
<proteinExistence type="predicted"/>
<evidence type="ECO:0000256" key="7">
    <source>
        <dbReference type="ARBA" id="ARBA00022989"/>
    </source>
</evidence>
<name>A0A2H5Y6E1_9CHLR</name>
<dbReference type="Proteomes" id="UP000236642">
    <property type="component" value="Unassembled WGS sequence"/>
</dbReference>
<dbReference type="AlphaFoldDB" id="A0A2H5Y6E1"/>
<dbReference type="PANTHER" id="PTHR19271">
    <property type="entry name" value="CYTOCHROME B"/>
    <property type="match status" value="1"/>
</dbReference>
<protein>
    <submittedName>
        <fullName evidence="13">Menaquinol-cytochrome c reductase cytochrome b subunit</fullName>
    </submittedName>
</protein>
<organism evidence="13 14">
    <name type="scientific">Candidatus Thermoflexus japonica</name>
    <dbReference type="NCBI Taxonomy" id="2035417"/>
    <lineage>
        <taxon>Bacteria</taxon>
        <taxon>Bacillati</taxon>
        <taxon>Chloroflexota</taxon>
        <taxon>Thermoflexia</taxon>
        <taxon>Thermoflexales</taxon>
        <taxon>Thermoflexaceae</taxon>
        <taxon>Thermoflexus</taxon>
    </lineage>
</organism>
<reference evidence="14" key="1">
    <citation type="submission" date="2017-09" db="EMBL/GenBank/DDBJ databases">
        <title>Metaegenomics of thermophilic ammonia-oxidizing enrichment culture.</title>
        <authorList>
            <person name="Kato S."/>
            <person name="Suzuki K."/>
        </authorList>
    </citation>
    <scope>NUCLEOTIDE SEQUENCE [LARGE SCALE GENOMIC DNA]</scope>
</reference>
<gene>
    <name evidence="13" type="primary">qcrB</name>
    <name evidence="13" type="ORF">HRbin22_01260</name>
</gene>
<feature type="transmembrane region" description="Helical" evidence="10">
    <location>
        <begin position="408"/>
        <end position="426"/>
    </location>
</feature>
<evidence type="ECO:0000256" key="4">
    <source>
        <dbReference type="ARBA" id="ARBA00022692"/>
    </source>
</evidence>
<dbReference type="InterPro" id="IPR027387">
    <property type="entry name" value="Cytb/b6-like_sf"/>
</dbReference>
<dbReference type="InterPro" id="IPR005798">
    <property type="entry name" value="Cyt_b/b6_C"/>
</dbReference>
<feature type="domain" description="Cytochrome b/b6 N-terminal region profile" evidence="11">
    <location>
        <begin position="60"/>
        <end position="271"/>
    </location>
</feature>
<feature type="transmembrane region" description="Helical" evidence="10">
    <location>
        <begin position="142"/>
        <end position="160"/>
    </location>
</feature>
<dbReference type="EMBL" id="BEHY01000024">
    <property type="protein sequence ID" value="GBD09013.1"/>
    <property type="molecule type" value="Genomic_DNA"/>
</dbReference>
<dbReference type="GO" id="GO:0016020">
    <property type="term" value="C:membrane"/>
    <property type="evidence" value="ECO:0007669"/>
    <property type="project" value="UniProtKB-SubCell"/>
</dbReference>
<dbReference type="InterPro" id="IPR036150">
    <property type="entry name" value="Cyt_b/b6_C_sf"/>
</dbReference>
<keyword evidence="9 10" id="KW-0472">Membrane</keyword>
<keyword evidence="7 10" id="KW-1133">Transmembrane helix</keyword>
<dbReference type="GO" id="GO:0016491">
    <property type="term" value="F:oxidoreductase activity"/>
    <property type="evidence" value="ECO:0007669"/>
    <property type="project" value="InterPro"/>
</dbReference>
<keyword evidence="4 10" id="KW-0812">Transmembrane</keyword>
<feature type="transmembrane region" description="Helical" evidence="10">
    <location>
        <begin position="239"/>
        <end position="260"/>
    </location>
</feature>
<dbReference type="SUPFAM" id="SSF81648">
    <property type="entry name" value="a domain/subunit of cytochrome bc1 complex (Ubiquinol-cytochrome c reductase)"/>
    <property type="match status" value="1"/>
</dbReference>
<comment type="caution">
    <text evidence="13">The sequence shown here is derived from an EMBL/GenBank/DDBJ whole genome shotgun (WGS) entry which is preliminary data.</text>
</comment>
<evidence type="ECO:0000256" key="1">
    <source>
        <dbReference type="ARBA" id="ARBA00004141"/>
    </source>
</evidence>
<dbReference type="Gene3D" id="1.20.810.10">
    <property type="entry name" value="Cytochrome Bc1 Complex, Chain C"/>
    <property type="match status" value="1"/>
</dbReference>
<evidence type="ECO:0000256" key="8">
    <source>
        <dbReference type="ARBA" id="ARBA00023004"/>
    </source>
</evidence>
<evidence type="ECO:0000259" key="12">
    <source>
        <dbReference type="PROSITE" id="PS51003"/>
    </source>
</evidence>
<feature type="domain" description="Cytochrome b/b6 C-terminal region profile" evidence="12">
    <location>
        <begin position="282"/>
        <end position="426"/>
    </location>
</feature>
<dbReference type="GO" id="GO:0022904">
    <property type="term" value="P:respiratory electron transport chain"/>
    <property type="evidence" value="ECO:0007669"/>
    <property type="project" value="InterPro"/>
</dbReference>
<evidence type="ECO:0000256" key="5">
    <source>
        <dbReference type="ARBA" id="ARBA00022723"/>
    </source>
</evidence>
<keyword evidence="6" id="KW-0249">Electron transport</keyword>
<evidence type="ECO:0000313" key="13">
    <source>
        <dbReference type="EMBL" id="GBD09013.1"/>
    </source>
</evidence>
<keyword evidence="3" id="KW-0349">Heme</keyword>
<dbReference type="InterPro" id="IPR016174">
    <property type="entry name" value="Di-haem_cyt_TM"/>
</dbReference>
<dbReference type="Pfam" id="PF00033">
    <property type="entry name" value="Cytochrome_B"/>
    <property type="match status" value="1"/>
</dbReference>
<dbReference type="PANTHER" id="PTHR19271:SF16">
    <property type="entry name" value="CYTOCHROME B"/>
    <property type="match status" value="1"/>
</dbReference>
<feature type="transmembrane region" description="Helical" evidence="10">
    <location>
        <begin position="172"/>
        <end position="192"/>
    </location>
</feature>
<feature type="transmembrane region" description="Helical" evidence="10">
    <location>
        <begin position="93"/>
        <end position="113"/>
    </location>
</feature>
<feature type="transmembrane region" description="Helical" evidence="10">
    <location>
        <begin position="301"/>
        <end position="319"/>
    </location>
</feature>
<feature type="transmembrane region" description="Helical" evidence="10">
    <location>
        <begin position="374"/>
        <end position="396"/>
    </location>
</feature>
<evidence type="ECO:0000256" key="10">
    <source>
        <dbReference type="SAM" id="Phobius"/>
    </source>
</evidence>
<evidence type="ECO:0000256" key="3">
    <source>
        <dbReference type="ARBA" id="ARBA00022617"/>
    </source>
</evidence>
<dbReference type="PROSITE" id="PS51003">
    <property type="entry name" value="CYTB_CTER"/>
    <property type="match status" value="1"/>
</dbReference>
<dbReference type="SUPFAM" id="SSF81342">
    <property type="entry name" value="Transmembrane di-heme cytochromes"/>
    <property type="match status" value="1"/>
</dbReference>
<dbReference type="GO" id="GO:0009055">
    <property type="term" value="F:electron transfer activity"/>
    <property type="evidence" value="ECO:0007669"/>
    <property type="project" value="InterPro"/>
</dbReference>
<evidence type="ECO:0000313" key="14">
    <source>
        <dbReference type="Proteomes" id="UP000236642"/>
    </source>
</evidence>
<dbReference type="InterPro" id="IPR005797">
    <property type="entry name" value="Cyt_b/b6_N"/>
</dbReference>
<dbReference type="PROSITE" id="PS51002">
    <property type="entry name" value="CYTB_NTER"/>
    <property type="match status" value="1"/>
</dbReference>
<dbReference type="GO" id="GO:0046872">
    <property type="term" value="F:metal ion binding"/>
    <property type="evidence" value="ECO:0007669"/>
    <property type="project" value="UniProtKB-KW"/>
</dbReference>
<comment type="subcellular location">
    <subcellularLocation>
        <location evidence="1">Membrane</location>
        <topology evidence="1">Multi-pass membrane protein</topology>
    </subcellularLocation>
</comment>
<evidence type="ECO:0000256" key="6">
    <source>
        <dbReference type="ARBA" id="ARBA00022982"/>
    </source>
</evidence>
<keyword evidence="8" id="KW-0408">Iron</keyword>
<evidence type="ECO:0000256" key="2">
    <source>
        <dbReference type="ARBA" id="ARBA00022448"/>
    </source>
</evidence>
<keyword evidence="5" id="KW-0479">Metal-binding</keyword>
<sequence length="564" mass="64230">MALRWPEPIPTLQKEVQQYGWRRVIFMHLDELVTRVTAGIPLTEVRNIIRGEPPPRPNPRVKPHTEGFILHIKPSFYHEAVTRLYPTFRLGLLSFYLFLIETITGIFLMIFYTPSPLVAYENMLRILNNVPFGQLMRDVHRLGAEAMVVAVMLHMLRTFFTASYKRPRQFTWATGVILLVFTLFLSFSGYLLPWDQLSYWAVTIGTSMAEATPPPALGRIVNLILRGAPDIGAAGLLRFYLLHVIFLPLLLFFIFFVHYYKVVRHGLSLPPEVEAVGDDTARKVPPEKRVPYIPDIAIQEALWGIGLIAFLVIGAAFFYDAPLEQHADPLNTPLHTTAPWYFLWLQGLLKDPFLLALDRLGLPRPPSTIYNSKMIMGVILPGLILFFLLIMPYLDFNISRRYSHRRKALVAGLVGVSAWTLLTYMGTPAFAVTSSADVEVLQEFMPLNPDPLFGEGKVRTIPYEQLVPGTYDTRSLQPPADAPRLARVLEDLKRRVETDPHLPQGYAIVRISEVQAGLKRFEITLRWLKLDEHHQPVRDEQGNPVFQEAKRAIYLHRDSTHGGG</sequence>
<keyword evidence="2" id="KW-0813">Transport</keyword>